<dbReference type="Proteomes" id="UP000596742">
    <property type="component" value="Unassembled WGS sequence"/>
</dbReference>
<sequence length="270" mass="31082">MGNSESEIEHTEEENVREARKRPTGKPRANQNEPLIEEPEDRRGSPIEEPRKQRGPVIEDVTGPTRSETRNVDKISNVSKRPLPPNTRLFDERQANINTQKVGPSSLNNHGPSEDDYQTNNQYTTSETRSWHYNSWRDSGQKPLEKGGNVRDYRYRPSSHKLNSQKTVLTRPDKNNSLREKPAERPRRYVLVKKKMDDNFDNSIPRKYKTDEESKFTEQNTKTDKESKSDGQNIKTKPNIEKTKSAVETNNKSTDGSTNETVGGVQMWMP</sequence>
<feature type="compositionally biased region" description="Polar residues" evidence="1">
    <location>
        <begin position="246"/>
        <end position="261"/>
    </location>
</feature>
<evidence type="ECO:0000313" key="2">
    <source>
        <dbReference type="EMBL" id="VDH95305.1"/>
    </source>
</evidence>
<gene>
    <name evidence="2" type="ORF">MGAL_10B052294</name>
</gene>
<feature type="compositionally biased region" description="Basic and acidic residues" evidence="1">
    <location>
        <begin position="171"/>
        <end position="185"/>
    </location>
</feature>
<dbReference type="EMBL" id="UYJE01000681">
    <property type="protein sequence ID" value="VDH95305.1"/>
    <property type="molecule type" value="Genomic_DNA"/>
</dbReference>
<organism evidence="2 3">
    <name type="scientific">Mytilus galloprovincialis</name>
    <name type="common">Mediterranean mussel</name>
    <dbReference type="NCBI Taxonomy" id="29158"/>
    <lineage>
        <taxon>Eukaryota</taxon>
        <taxon>Metazoa</taxon>
        <taxon>Spiralia</taxon>
        <taxon>Lophotrochozoa</taxon>
        <taxon>Mollusca</taxon>
        <taxon>Bivalvia</taxon>
        <taxon>Autobranchia</taxon>
        <taxon>Pteriomorphia</taxon>
        <taxon>Mytilida</taxon>
        <taxon>Mytiloidea</taxon>
        <taxon>Mytilidae</taxon>
        <taxon>Mytilinae</taxon>
        <taxon>Mytilus</taxon>
    </lineage>
</organism>
<evidence type="ECO:0000256" key="1">
    <source>
        <dbReference type="SAM" id="MobiDB-lite"/>
    </source>
</evidence>
<feature type="compositionally biased region" description="Basic and acidic residues" evidence="1">
    <location>
        <begin position="208"/>
        <end position="229"/>
    </location>
</feature>
<dbReference type="OrthoDB" id="10288567at2759"/>
<feature type="compositionally biased region" description="Polar residues" evidence="1">
    <location>
        <begin position="95"/>
        <end position="111"/>
    </location>
</feature>
<protein>
    <submittedName>
        <fullName evidence="2">Uncharacterized protein</fullName>
    </submittedName>
</protein>
<name>A0A8B6BUP8_MYTGA</name>
<comment type="caution">
    <text evidence="2">The sequence shown here is derived from an EMBL/GenBank/DDBJ whole genome shotgun (WGS) entry which is preliminary data.</text>
</comment>
<accession>A0A8B6BUP8</accession>
<keyword evidence="3" id="KW-1185">Reference proteome</keyword>
<reference evidence="2" key="1">
    <citation type="submission" date="2018-11" db="EMBL/GenBank/DDBJ databases">
        <authorList>
            <person name="Alioto T."/>
            <person name="Alioto T."/>
        </authorList>
    </citation>
    <scope>NUCLEOTIDE SEQUENCE</scope>
</reference>
<feature type="compositionally biased region" description="Polar residues" evidence="1">
    <location>
        <begin position="118"/>
        <end position="138"/>
    </location>
</feature>
<feature type="region of interest" description="Disordered" evidence="1">
    <location>
        <begin position="199"/>
        <end position="270"/>
    </location>
</feature>
<proteinExistence type="predicted"/>
<feature type="compositionally biased region" description="Basic and acidic residues" evidence="1">
    <location>
        <begin position="7"/>
        <end position="18"/>
    </location>
</feature>
<feature type="region of interest" description="Disordered" evidence="1">
    <location>
        <begin position="1"/>
        <end position="185"/>
    </location>
</feature>
<feature type="compositionally biased region" description="Basic and acidic residues" evidence="1">
    <location>
        <begin position="139"/>
        <end position="155"/>
    </location>
</feature>
<dbReference type="AlphaFoldDB" id="A0A8B6BUP8"/>
<evidence type="ECO:0000313" key="3">
    <source>
        <dbReference type="Proteomes" id="UP000596742"/>
    </source>
</evidence>
<feature type="compositionally biased region" description="Basic and acidic residues" evidence="1">
    <location>
        <begin position="40"/>
        <end position="52"/>
    </location>
</feature>